<dbReference type="InterPro" id="IPR002347">
    <property type="entry name" value="SDR_fam"/>
</dbReference>
<dbReference type="OrthoDB" id="9804774at2"/>
<proteinExistence type="inferred from homology"/>
<evidence type="ECO:0000256" key="1">
    <source>
        <dbReference type="ARBA" id="ARBA00006484"/>
    </source>
</evidence>
<dbReference type="PANTHER" id="PTHR42879:SF6">
    <property type="entry name" value="NADPH-DEPENDENT REDUCTASE BACG"/>
    <property type="match status" value="1"/>
</dbReference>
<dbReference type="AlphaFoldDB" id="A0A1I1GMB3"/>
<dbReference type="RefSeq" id="WP_091528981.1">
    <property type="nucleotide sequence ID" value="NZ_FOLT01000003.1"/>
</dbReference>
<dbReference type="GO" id="GO:0016491">
    <property type="term" value="F:oxidoreductase activity"/>
    <property type="evidence" value="ECO:0007669"/>
    <property type="project" value="UniProtKB-KW"/>
</dbReference>
<evidence type="ECO:0000313" key="3">
    <source>
        <dbReference type="EMBL" id="SFC12897.1"/>
    </source>
</evidence>
<dbReference type="PRINTS" id="PR00081">
    <property type="entry name" value="GDHRDH"/>
</dbReference>
<gene>
    <name evidence="3" type="ORF">SAMN04488102_103154</name>
</gene>
<dbReference type="STRING" id="753702.SAMN04488102_103154"/>
<evidence type="ECO:0000313" key="4">
    <source>
        <dbReference type="Proteomes" id="UP000199612"/>
    </source>
</evidence>
<dbReference type="SUPFAM" id="SSF51735">
    <property type="entry name" value="NAD(P)-binding Rossmann-fold domains"/>
    <property type="match status" value="1"/>
</dbReference>
<dbReference type="CDD" id="cd05344">
    <property type="entry name" value="BKR_like_SDR_like"/>
    <property type="match status" value="1"/>
</dbReference>
<name>A0A1I1GMB3_9LACT</name>
<dbReference type="Proteomes" id="UP000199612">
    <property type="component" value="Unassembled WGS sequence"/>
</dbReference>
<evidence type="ECO:0000256" key="2">
    <source>
        <dbReference type="ARBA" id="ARBA00023002"/>
    </source>
</evidence>
<organism evidence="3 4">
    <name type="scientific">Alkalibacterium subtropicum</name>
    <dbReference type="NCBI Taxonomy" id="753702"/>
    <lineage>
        <taxon>Bacteria</taxon>
        <taxon>Bacillati</taxon>
        <taxon>Bacillota</taxon>
        <taxon>Bacilli</taxon>
        <taxon>Lactobacillales</taxon>
        <taxon>Carnobacteriaceae</taxon>
        <taxon>Alkalibacterium</taxon>
    </lineage>
</organism>
<dbReference type="GO" id="GO:0008206">
    <property type="term" value="P:bile acid metabolic process"/>
    <property type="evidence" value="ECO:0007669"/>
    <property type="project" value="UniProtKB-ARBA"/>
</dbReference>
<reference evidence="4" key="1">
    <citation type="submission" date="2016-10" db="EMBL/GenBank/DDBJ databases">
        <authorList>
            <person name="Varghese N."/>
            <person name="Submissions S."/>
        </authorList>
    </citation>
    <scope>NUCLEOTIDE SEQUENCE [LARGE SCALE GENOMIC DNA]</scope>
    <source>
        <strain evidence="4">DSM 23664</strain>
    </source>
</reference>
<dbReference type="Gene3D" id="3.40.50.720">
    <property type="entry name" value="NAD(P)-binding Rossmann-like Domain"/>
    <property type="match status" value="1"/>
</dbReference>
<sequence length="261" mass="27806">MDLELSGKTALVLASSSGLGKAIAHELAKEGANVMLASRTQETLIEAKSEIEMDAKGRVSCCVADLTNAQSIKELAASTRKAFGQISILVNNTGGPPAGSFETFTDEDWQDAFDLTLLSYIRMIKEILPDLKETRGRILNNASSSIKQPIDGLILSNVFRMGILGLSKSLSQELAGDGILVNTIGAGRIQTDRLQELDSRRAEREGKTAAEVTDSIEAGIPLGRYGQPEELAKAAAFLVSGANTYITGQQLLVDGGMNKAY</sequence>
<comment type="similarity">
    <text evidence="1">Belongs to the short-chain dehydrogenases/reductases (SDR) family.</text>
</comment>
<dbReference type="InterPro" id="IPR036291">
    <property type="entry name" value="NAD(P)-bd_dom_sf"/>
</dbReference>
<dbReference type="FunFam" id="3.40.50.720:FF:000084">
    <property type="entry name" value="Short-chain dehydrogenase reductase"/>
    <property type="match status" value="1"/>
</dbReference>
<dbReference type="PANTHER" id="PTHR42879">
    <property type="entry name" value="3-OXOACYL-(ACYL-CARRIER-PROTEIN) REDUCTASE"/>
    <property type="match status" value="1"/>
</dbReference>
<protein>
    <submittedName>
        <fullName evidence="3">3-oxoacyl-[acyl-carrier protein] reductase</fullName>
    </submittedName>
</protein>
<dbReference type="Pfam" id="PF13561">
    <property type="entry name" value="adh_short_C2"/>
    <property type="match status" value="1"/>
</dbReference>
<accession>A0A1I1GMB3</accession>
<keyword evidence="4" id="KW-1185">Reference proteome</keyword>
<dbReference type="EMBL" id="FOLT01000003">
    <property type="protein sequence ID" value="SFC12897.1"/>
    <property type="molecule type" value="Genomic_DNA"/>
</dbReference>
<dbReference type="InterPro" id="IPR050259">
    <property type="entry name" value="SDR"/>
</dbReference>
<keyword evidence="2" id="KW-0560">Oxidoreductase</keyword>